<evidence type="ECO:0000313" key="2">
    <source>
        <dbReference type="Proteomes" id="UP001596288"/>
    </source>
</evidence>
<evidence type="ECO:0000313" key="1">
    <source>
        <dbReference type="EMBL" id="MFC6176725.1"/>
    </source>
</evidence>
<dbReference type="EMBL" id="JBHSSF010000019">
    <property type="protein sequence ID" value="MFC6176725.1"/>
    <property type="molecule type" value="Genomic_DNA"/>
</dbReference>
<proteinExistence type="predicted"/>
<comment type="caution">
    <text evidence="1">The sequence shown here is derived from an EMBL/GenBank/DDBJ whole genome shotgun (WGS) entry which is preliminary data.</text>
</comment>
<gene>
    <name evidence="1" type="ORF">ACFQAV_07715</name>
</gene>
<evidence type="ECO:0008006" key="3">
    <source>
        <dbReference type="Google" id="ProtNLM"/>
    </source>
</evidence>
<keyword evidence="2" id="KW-1185">Reference proteome</keyword>
<protein>
    <recommendedName>
        <fullName evidence="3">Bacteriocin immunity protein</fullName>
    </recommendedName>
</protein>
<organism evidence="1 2">
    <name type="scientific">Companilactobacillus huachuanensis</name>
    <dbReference type="NCBI Taxonomy" id="2559914"/>
    <lineage>
        <taxon>Bacteria</taxon>
        <taxon>Bacillati</taxon>
        <taxon>Bacillota</taxon>
        <taxon>Bacilli</taxon>
        <taxon>Lactobacillales</taxon>
        <taxon>Lactobacillaceae</taxon>
        <taxon>Companilactobacillus</taxon>
    </lineage>
</organism>
<sequence>MTETNDQLIQAKTLIKQFYNSTTDSRLQAPLLKAYKRLEAGTDISDLAAHASSAVNYIRNTEGLTFSDDQENWWRELRNIGSAAILYHDPKNNLLDLSEK</sequence>
<name>A0ABW1RKZ9_9LACO</name>
<dbReference type="RefSeq" id="WP_137610246.1">
    <property type="nucleotide sequence ID" value="NZ_BJDF01000001.1"/>
</dbReference>
<accession>A0ABW1RKZ9</accession>
<dbReference type="Proteomes" id="UP001596288">
    <property type="component" value="Unassembled WGS sequence"/>
</dbReference>
<reference evidence="2" key="1">
    <citation type="journal article" date="2019" name="Int. J. Syst. Evol. Microbiol.">
        <title>The Global Catalogue of Microorganisms (GCM) 10K type strain sequencing project: providing services to taxonomists for standard genome sequencing and annotation.</title>
        <authorList>
            <consortium name="The Broad Institute Genomics Platform"/>
            <consortium name="The Broad Institute Genome Sequencing Center for Infectious Disease"/>
            <person name="Wu L."/>
            <person name="Ma J."/>
        </authorList>
    </citation>
    <scope>NUCLEOTIDE SEQUENCE [LARGE SCALE GENOMIC DNA]</scope>
    <source>
        <strain evidence="2">CCM 8927</strain>
    </source>
</reference>